<feature type="domain" description="O-antigen ligase-related" evidence="7">
    <location>
        <begin position="218"/>
        <end position="378"/>
    </location>
</feature>
<evidence type="ECO:0000256" key="1">
    <source>
        <dbReference type="ARBA" id="ARBA00004141"/>
    </source>
</evidence>
<feature type="transmembrane region" description="Helical" evidence="6">
    <location>
        <begin position="212"/>
        <end position="228"/>
    </location>
</feature>
<evidence type="ECO:0000256" key="5">
    <source>
        <dbReference type="PROSITE-ProRule" id="PRU00339"/>
    </source>
</evidence>
<dbReference type="Gene3D" id="1.25.40.10">
    <property type="entry name" value="Tetratricopeptide repeat domain"/>
    <property type="match status" value="2"/>
</dbReference>
<feature type="transmembrane region" description="Helical" evidence="6">
    <location>
        <begin position="371"/>
        <end position="390"/>
    </location>
</feature>
<keyword evidence="3 6" id="KW-1133">Transmembrane helix</keyword>
<name>A0ABV4KA42_9FLAO</name>
<dbReference type="PROSITE" id="PS50005">
    <property type="entry name" value="TPR"/>
    <property type="match status" value="1"/>
</dbReference>
<accession>A0ABV4KA42</accession>
<evidence type="ECO:0000256" key="4">
    <source>
        <dbReference type="ARBA" id="ARBA00023136"/>
    </source>
</evidence>
<evidence type="ECO:0000256" key="2">
    <source>
        <dbReference type="ARBA" id="ARBA00022692"/>
    </source>
</evidence>
<dbReference type="RefSeq" id="WP_371568392.1">
    <property type="nucleotide sequence ID" value="NZ_JASMRN010000003.1"/>
</dbReference>
<keyword evidence="5" id="KW-0802">TPR repeat</keyword>
<feature type="transmembrane region" description="Helical" evidence="6">
    <location>
        <begin position="90"/>
        <end position="107"/>
    </location>
</feature>
<dbReference type="PANTHER" id="PTHR37422">
    <property type="entry name" value="TEICHURONIC ACID BIOSYNTHESIS PROTEIN TUAE"/>
    <property type="match status" value="1"/>
</dbReference>
<dbReference type="SMART" id="SM00028">
    <property type="entry name" value="TPR"/>
    <property type="match status" value="3"/>
</dbReference>
<dbReference type="InterPro" id="IPR019734">
    <property type="entry name" value="TPR_rpt"/>
</dbReference>
<proteinExistence type="predicted"/>
<dbReference type="GO" id="GO:0016874">
    <property type="term" value="F:ligase activity"/>
    <property type="evidence" value="ECO:0007669"/>
    <property type="project" value="UniProtKB-KW"/>
</dbReference>
<dbReference type="Pfam" id="PF13181">
    <property type="entry name" value="TPR_8"/>
    <property type="match status" value="1"/>
</dbReference>
<feature type="transmembrane region" description="Helical" evidence="6">
    <location>
        <begin position="234"/>
        <end position="251"/>
    </location>
</feature>
<comment type="subcellular location">
    <subcellularLocation>
        <location evidence="1">Membrane</location>
        <topology evidence="1">Multi-pass membrane protein</topology>
    </subcellularLocation>
</comment>
<keyword evidence="2 6" id="KW-0812">Transmembrane</keyword>
<dbReference type="Pfam" id="PF04932">
    <property type="entry name" value="Wzy_C"/>
    <property type="match status" value="1"/>
</dbReference>
<feature type="transmembrane region" description="Helical" evidence="6">
    <location>
        <begin position="113"/>
        <end position="134"/>
    </location>
</feature>
<evidence type="ECO:0000313" key="8">
    <source>
        <dbReference type="EMBL" id="MEZ7514522.1"/>
    </source>
</evidence>
<keyword evidence="9" id="KW-1185">Reference proteome</keyword>
<evidence type="ECO:0000256" key="6">
    <source>
        <dbReference type="SAM" id="Phobius"/>
    </source>
</evidence>
<feature type="transmembrane region" description="Helical" evidence="6">
    <location>
        <begin position="458"/>
        <end position="478"/>
    </location>
</feature>
<feature type="transmembrane region" description="Helical" evidence="6">
    <location>
        <begin position="263"/>
        <end position="281"/>
    </location>
</feature>
<keyword evidence="8" id="KW-0436">Ligase</keyword>
<feature type="transmembrane region" description="Helical" evidence="6">
    <location>
        <begin position="431"/>
        <end position="451"/>
    </location>
</feature>
<feature type="transmembrane region" description="Helical" evidence="6">
    <location>
        <begin position="24"/>
        <end position="42"/>
    </location>
</feature>
<gene>
    <name evidence="8" type="ORF">QO192_04410</name>
</gene>
<feature type="transmembrane region" description="Helical" evidence="6">
    <location>
        <begin position="184"/>
        <end position="205"/>
    </location>
</feature>
<dbReference type="Proteomes" id="UP001568894">
    <property type="component" value="Unassembled WGS sequence"/>
</dbReference>
<dbReference type="PANTHER" id="PTHR37422:SF13">
    <property type="entry name" value="LIPOPOLYSACCHARIDE BIOSYNTHESIS PROTEIN PA4999-RELATED"/>
    <property type="match status" value="1"/>
</dbReference>
<reference evidence="8 9" key="1">
    <citation type="submission" date="2023-05" db="EMBL/GenBank/DDBJ databases">
        <title>Adaptations of aquatic viruses from atmosphere-close ecosystems of the Central Arctic Ocean.</title>
        <authorList>
            <person name="Rahlff J."/>
            <person name="Holmfeldt K."/>
        </authorList>
    </citation>
    <scope>NUCLEOTIDE SEQUENCE [LARGE SCALE GENOMIC DNA]</scope>
    <source>
        <strain evidence="8 9">Arc14</strain>
    </source>
</reference>
<organism evidence="8 9">
    <name type="scientific">Flavobacterium frigidarium</name>
    <dbReference type="NCBI Taxonomy" id="99286"/>
    <lineage>
        <taxon>Bacteria</taxon>
        <taxon>Pseudomonadati</taxon>
        <taxon>Bacteroidota</taxon>
        <taxon>Flavobacteriia</taxon>
        <taxon>Flavobacteriales</taxon>
        <taxon>Flavobacteriaceae</taxon>
        <taxon>Flavobacterium</taxon>
    </lineage>
</organism>
<evidence type="ECO:0000313" key="9">
    <source>
        <dbReference type="Proteomes" id="UP001568894"/>
    </source>
</evidence>
<dbReference type="EMBL" id="JASMRN010000003">
    <property type="protein sequence ID" value="MEZ7514522.1"/>
    <property type="molecule type" value="Genomic_DNA"/>
</dbReference>
<evidence type="ECO:0000259" key="7">
    <source>
        <dbReference type="Pfam" id="PF04932"/>
    </source>
</evidence>
<feature type="transmembrane region" description="Helical" evidence="6">
    <location>
        <begin position="141"/>
        <end position="164"/>
    </location>
</feature>
<comment type="caution">
    <text evidence="8">The sequence shown here is derived from an EMBL/GenBank/DDBJ whole genome shotgun (WGS) entry which is preliminary data.</text>
</comment>
<dbReference type="SUPFAM" id="SSF48452">
    <property type="entry name" value="TPR-like"/>
    <property type="match status" value="2"/>
</dbReference>
<dbReference type="InterPro" id="IPR007016">
    <property type="entry name" value="O-antigen_ligase-rel_domated"/>
</dbReference>
<sequence length="794" mass="89415">MAKKNSAAGNILNSNQAPTDNKSYFDFVAMLLIFSIMLIDFFPQFGSSEIIAPQYLYLSLINIASGLFIYKNPELLSSSLLAKFKTSLLTKSYVLFLGLCTLSIFLANNFSLALVSLVQLFIVGCLAFNIAVFLNNRLYLIYNIALLISAFVLIEGLVALNSFFSTVKTESILAALAQLRGNTGNINIFAASLTGRIPFILLAILHFKDWRKWVVVFSLFLTSFLVLLTASRASYIAIFLIFVTFVVLHFIQKSERSQKLRVIATVLLPLLFAFTASSYMFSKSEDTGRFASVTSRVAAINPINSTDGSVNIRIKYWENALMIANENPVFGVGLGNWKVESLPFEKEISSRLVVSNHPHNDFLEIAAETGYLNFIIYLSIFIIALIININRLRKNDNELSQTIAFISLLLLLAYGIDAIFNFPMYRATMQLNFIFIIVLSVINTVDVDVLAPNKNHKLPAGILVALGIFTSYFSYAIFKSFQFENDTIIDLAQVDSPRKYTYTDIVNRIPRFPNVANNSQPYIEVAAIYALNEKRYEQALNYFNQSEKINPYTGRSSFYKYRLYKETQKLDSAAFYARKAFDTRPRNEDYYLSALVVEANAKDTTAILKIHSRYTQYVKDPSVWINTSSALAQSRYPNNYILKFIDTGLALFPTDSTLINRKKSFEKDAILAKKVANVTTVSATAIMKANMYAAKSDFKSALKFYKQAAIDDPNNIIITQNIGICYFKTNQFKSAIIYLEKALNSPQLTDGKTEFILGASYLNTNNKEKGCKYLIVAENKNYPEAAKIVAQYCN</sequence>
<keyword evidence="4 6" id="KW-0472">Membrane</keyword>
<protein>
    <submittedName>
        <fullName evidence="8">O-antigen ligase family protein</fullName>
    </submittedName>
</protein>
<feature type="repeat" description="TPR" evidence="5">
    <location>
        <begin position="682"/>
        <end position="715"/>
    </location>
</feature>
<feature type="transmembrane region" description="Helical" evidence="6">
    <location>
        <begin position="402"/>
        <end position="425"/>
    </location>
</feature>
<dbReference type="InterPro" id="IPR011990">
    <property type="entry name" value="TPR-like_helical_dom_sf"/>
</dbReference>
<feature type="transmembrane region" description="Helical" evidence="6">
    <location>
        <begin position="54"/>
        <end position="70"/>
    </location>
</feature>
<evidence type="ECO:0000256" key="3">
    <source>
        <dbReference type="ARBA" id="ARBA00022989"/>
    </source>
</evidence>
<dbReference type="InterPro" id="IPR051533">
    <property type="entry name" value="WaaL-like"/>
</dbReference>